<protein>
    <recommendedName>
        <fullName evidence="3">HTH tetR-type domain-containing protein</fullName>
    </recommendedName>
</protein>
<dbReference type="SUPFAM" id="SSF48498">
    <property type="entry name" value="Tetracyclin repressor-like, C-terminal domain"/>
    <property type="match status" value="1"/>
</dbReference>
<feature type="domain" description="HTH tetR-type" evidence="3">
    <location>
        <begin position="5"/>
        <end position="65"/>
    </location>
</feature>
<evidence type="ECO:0000313" key="4">
    <source>
        <dbReference type="EMBL" id="ODQ93649.1"/>
    </source>
</evidence>
<dbReference type="OrthoDB" id="9796019at2"/>
<dbReference type="InterPro" id="IPR036271">
    <property type="entry name" value="Tet_transcr_reg_TetR-rel_C_sf"/>
</dbReference>
<proteinExistence type="predicted"/>
<organism evidence="4 5">
    <name type="scientific">Mycolicibacterium holsaticum</name>
    <dbReference type="NCBI Taxonomy" id="152142"/>
    <lineage>
        <taxon>Bacteria</taxon>
        <taxon>Bacillati</taxon>
        <taxon>Actinomycetota</taxon>
        <taxon>Actinomycetes</taxon>
        <taxon>Mycobacteriales</taxon>
        <taxon>Mycobacteriaceae</taxon>
        <taxon>Mycolicibacterium</taxon>
    </lineage>
</organism>
<evidence type="ECO:0000313" key="5">
    <source>
        <dbReference type="Proteomes" id="UP000094243"/>
    </source>
</evidence>
<comment type="caution">
    <text evidence="4">The sequence shown here is derived from an EMBL/GenBank/DDBJ whole genome shotgun (WGS) entry which is preliminary data.</text>
</comment>
<dbReference type="Gene3D" id="1.10.357.10">
    <property type="entry name" value="Tetracycline Repressor, domain 2"/>
    <property type="match status" value="1"/>
</dbReference>
<dbReference type="SUPFAM" id="SSF46689">
    <property type="entry name" value="Homeodomain-like"/>
    <property type="match status" value="1"/>
</dbReference>
<dbReference type="Proteomes" id="UP000094243">
    <property type="component" value="Unassembled WGS sequence"/>
</dbReference>
<dbReference type="Pfam" id="PF00440">
    <property type="entry name" value="TetR_N"/>
    <property type="match status" value="1"/>
</dbReference>
<evidence type="ECO:0000259" key="3">
    <source>
        <dbReference type="PROSITE" id="PS50977"/>
    </source>
</evidence>
<sequence>MAEQRAVEEAIAESTLRLLRAGGPRSVTVEAVAADSGVAKTTIYRRHRDRRDMLSAALSRVTSTDPLGTHANAPQRLRWLIKHAVAAVDEGIGFGGFASLLGEDDPEFSTLFRKILGDQRKKLVTVIDGGKADGTMRADVDAETLIDAIVGAHIAERARKGGVGSDWEDRLFALFWPAVDT</sequence>
<reference evidence="5" key="1">
    <citation type="submission" date="2016-09" db="EMBL/GenBank/DDBJ databases">
        <authorList>
            <person name="Greninger A.L."/>
            <person name="Jerome K.R."/>
            <person name="Mcnair B."/>
            <person name="Wallis C."/>
            <person name="Fang F."/>
        </authorList>
    </citation>
    <scope>NUCLEOTIDE SEQUENCE [LARGE SCALE GENOMIC DNA]</scope>
    <source>
        <strain evidence="5">M7</strain>
    </source>
</reference>
<dbReference type="RefSeq" id="WP_069405509.1">
    <property type="nucleotide sequence ID" value="NZ_MIGZ01000062.1"/>
</dbReference>
<dbReference type="InterPro" id="IPR001647">
    <property type="entry name" value="HTH_TetR"/>
</dbReference>
<dbReference type="AlphaFoldDB" id="A0A1E3RUW7"/>
<gene>
    <name evidence="4" type="ORF">BHQ17_12455</name>
</gene>
<dbReference type="GO" id="GO:0003677">
    <property type="term" value="F:DNA binding"/>
    <property type="evidence" value="ECO:0007669"/>
    <property type="project" value="UniProtKB-UniRule"/>
</dbReference>
<dbReference type="Gene3D" id="1.10.10.60">
    <property type="entry name" value="Homeodomain-like"/>
    <property type="match status" value="1"/>
</dbReference>
<dbReference type="PROSITE" id="PS50977">
    <property type="entry name" value="HTH_TETR_2"/>
    <property type="match status" value="1"/>
</dbReference>
<evidence type="ECO:0000256" key="2">
    <source>
        <dbReference type="PROSITE-ProRule" id="PRU00335"/>
    </source>
</evidence>
<name>A0A1E3RUW7_9MYCO</name>
<evidence type="ECO:0000256" key="1">
    <source>
        <dbReference type="ARBA" id="ARBA00023125"/>
    </source>
</evidence>
<keyword evidence="1 2" id="KW-0238">DNA-binding</keyword>
<keyword evidence="5" id="KW-1185">Reference proteome</keyword>
<dbReference type="EMBL" id="MIGZ01000062">
    <property type="protein sequence ID" value="ODQ93649.1"/>
    <property type="molecule type" value="Genomic_DNA"/>
</dbReference>
<feature type="DNA-binding region" description="H-T-H motif" evidence="2">
    <location>
        <begin position="28"/>
        <end position="47"/>
    </location>
</feature>
<accession>A0A1E3RUW7</accession>
<dbReference type="InterPro" id="IPR009057">
    <property type="entry name" value="Homeodomain-like_sf"/>
</dbReference>